<dbReference type="Pfam" id="PF03652">
    <property type="entry name" value="RuvX"/>
    <property type="match status" value="1"/>
</dbReference>
<dbReference type="EMBL" id="PDKM01000003">
    <property type="protein sequence ID" value="RXK10058.1"/>
    <property type="molecule type" value="Genomic_DNA"/>
</dbReference>
<proteinExistence type="inferred from homology"/>
<dbReference type="PANTHER" id="PTHR33317">
    <property type="entry name" value="POLYNUCLEOTIDYL TRANSFERASE, RIBONUCLEASE H-LIKE SUPERFAMILY PROTEIN"/>
    <property type="match status" value="1"/>
</dbReference>
<dbReference type="SMART" id="SM00732">
    <property type="entry name" value="YqgFc"/>
    <property type="match status" value="1"/>
</dbReference>
<dbReference type="Proteomes" id="UP000289193">
    <property type="component" value="Unassembled WGS sequence"/>
</dbReference>
<accession>A0AAX2AAF0</accession>
<protein>
    <recommendedName>
        <fullName evidence="5">Putative pre-16S rRNA nuclease</fullName>
        <ecNumber evidence="5">3.1.-.-</ecNumber>
    </recommendedName>
</protein>
<dbReference type="GO" id="GO:0004518">
    <property type="term" value="F:nuclease activity"/>
    <property type="evidence" value="ECO:0007669"/>
    <property type="project" value="UniProtKB-KW"/>
</dbReference>
<organism evidence="8 10">
    <name type="scientific">Halarcobacter bivalviorum</name>
    <dbReference type="NCBI Taxonomy" id="663364"/>
    <lineage>
        <taxon>Bacteria</taxon>
        <taxon>Pseudomonadati</taxon>
        <taxon>Campylobacterota</taxon>
        <taxon>Epsilonproteobacteria</taxon>
        <taxon>Campylobacterales</taxon>
        <taxon>Arcobacteraceae</taxon>
        <taxon>Halarcobacter</taxon>
    </lineage>
</organism>
<keyword evidence="2 5" id="KW-0690">Ribosome biogenesis</keyword>
<feature type="domain" description="YqgF/RNase H-like" evidence="6">
    <location>
        <begin position="1"/>
        <end position="94"/>
    </location>
</feature>
<dbReference type="AlphaFoldDB" id="A0AAX2AAF0"/>
<evidence type="ECO:0000313" key="10">
    <source>
        <dbReference type="Proteomes" id="UP000289193"/>
    </source>
</evidence>
<comment type="function">
    <text evidence="5">Could be a nuclease involved in processing of the 5'-end of pre-16S rRNA.</text>
</comment>
<evidence type="ECO:0000313" key="9">
    <source>
        <dbReference type="Proteomes" id="UP000253850"/>
    </source>
</evidence>
<comment type="similarity">
    <text evidence="5">Belongs to the YqgF HJR family.</text>
</comment>
<reference evidence="7 9" key="2">
    <citation type="submission" date="2018-07" db="EMBL/GenBank/DDBJ databases">
        <title>Complete genome of the Arcobacter bivalviorum type strain LMG 26154.</title>
        <authorList>
            <person name="Miller W.G."/>
            <person name="Yee E."/>
            <person name="Bono J.L."/>
        </authorList>
    </citation>
    <scope>NUCLEOTIDE SEQUENCE [LARGE SCALE GENOMIC DNA]</scope>
    <source>
        <strain evidence="7 9">LMG 26154</strain>
    </source>
</reference>
<evidence type="ECO:0000256" key="3">
    <source>
        <dbReference type="ARBA" id="ARBA00022722"/>
    </source>
</evidence>
<evidence type="ECO:0000259" key="6">
    <source>
        <dbReference type="SMART" id="SM00732"/>
    </source>
</evidence>
<dbReference type="NCBIfam" id="NF001026">
    <property type="entry name" value="PRK00109.2-2"/>
    <property type="match status" value="1"/>
</dbReference>
<dbReference type="EC" id="3.1.-.-" evidence="5"/>
<dbReference type="HAMAP" id="MF_00651">
    <property type="entry name" value="Nuclease_YqgF"/>
    <property type="match status" value="1"/>
</dbReference>
<evidence type="ECO:0000256" key="2">
    <source>
        <dbReference type="ARBA" id="ARBA00022517"/>
    </source>
</evidence>
<dbReference type="GO" id="GO:0000967">
    <property type="term" value="P:rRNA 5'-end processing"/>
    <property type="evidence" value="ECO:0007669"/>
    <property type="project" value="UniProtKB-UniRule"/>
</dbReference>
<dbReference type="GO" id="GO:0016788">
    <property type="term" value="F:hydrolase activity, acting on ester bonds"/>
    <property type="evidence" value="ECO:0007669"/>
    <property type="project" value="UniProtKB-UniRule"/>
</dbReference>
<keyword evidence="10" id="KW-1185">Reference proteome</keyword>
<evidence type="ECO:0000313" key="7">
    <source>
        <dbReference type="EMBL" id="AXH13336.1"/>
    </source>
</evidence>
<dbReference type="PANTHER" id="PTHR33317:SF4">
    <property type="entry name" value="POLYNUCLEOTIDYL TRANSFERASE, RIBONUCLEASE H-LIKE SUPERFAMILY PROTEIN"/>
    <property type="match status" value="1"/>
</dbReference>
<keyword evidence="3 5" id="KW-0540">Nuclease</keyword>
<dbReference type="RefSeq" id="WP_114840124.1">
    <property type="nucleotide sequence ID" value="NZ_CP031217.1"/>
</dbReference>
<dbReference type="InterPro" id="IPR012337">
    <property type="entry name" value="RNaseH-like_sf"/>
</dbReference>
<dbReference type="CDD" id="cd16964">
    <property type="entry name" value="YqgF"/>
    <property type="match status" value="1"/>
</dbReference>
<evidence type="ECO:0000256" key="4">
    <source>
        <dbReference type="ARBA" id="ARBA00022801"/>
    </source>
</evidence>
<dbReference type="Proteomes" id="UP000253850">
    <property type="component" value="Chromosome"/>
</dbReference>
<dbReference type="GO" id="GO:0005829">
    <property type="term" value="C:cytosol"/>
    <property type="evidence" value="ECO:0007669"/>
    <property type="project" value="TreeGrafter"/>
</dbReference>
<name>A0AAX2AAF0_9BACT</name>
<comment type="subcellular location">
    <subcellularLocation>
        <location evidence="5">Cytoplasm</location>
    </subcellularLocation>
</comment>
<sequence length="126" mass="14335">MKLACIDIGLKRIGVAICLQGDIVTPLPAILRKNRNQASNDVLKTLKEWEIEKLVVGFPSASEDMQKRVKHFVTLLDFDKEITFQEENMSSIEAQDLMKGNIKYKRDGRVDSLAAKIILERYLVNT</sequence>
<dbReference type="InterPro" id="IPR037027">
    <property type="entry name" value="YqgF/RNaseH-like_dom_sf"/>
</dbReference>
<dbReference type="InterPro" id="IPR006641">
    <property type="entry name" value="YqgF/RNaseH-like_dom"/>
</dbReference>
<dbReference type="EMBL" id="CP031217">
    <property type="protein sequence ID" value="AXH13336.1"/>
    <property type="molecule type" value="Genomic_DNA"/>
</dbReference>
<evidence type="ECO:0000256" key="5">
    <source>
        <dbReference type="HAMAP-Rule" id="MF_00651"/>
    </source>
</evidence>
<dbReference type="InterPro" id="IPR005227">
    <property type="entry name" value="YqgF"/>
</dbReference>
<keyword evidence="4 5" id="KW-0378">Hydrolase</keyword>
<gene>
    <name evidence="7" type="ORF">ABIV_2362</name>
    <name evidence="8" type="ORF">CRV05_06690</name>
</gene>
<dbReference type="NCBIfam" id="TIGR00250">
    <property type="entry name" value="RNAse_H_YqgF"/>
    <property type="match status" value="1"/>
</dbReference>
<evidence type="ECO:0000256" key="1">
    <source>
        <dbReference type="ARBA" id="ARBA00022490"/>
    </source>
</evidence>
<evidence type="ECO:0000313" key="8">
    <source>
        <dbReference type="EMBL" id="RXK10058.1"/>
    </source>
</evidence>
<keyword evidence="1 5" id="KW-0963">Cytoplasm</keyword>
<reference evidence="8 10" key="1">
    <citation type="submission" date="2017-10" db="EMBL/GenBank/DDBJ databases">
        <title>Genomics of the genus Arcobacter.</title>
        <authorList>
            <person name="Perez-Cataluna A."/>
            <person name="Figueras M.J."/>
        </authorList>
    </citation>
    <scope>NUCLEOTIDE SEQUENCE [LARGE SCALE GENOMIC DNA]</scope>
    <source>
        <strain evidence="8 10">CECT 7835</strain>
    </source>
</reference>
<dbReference type="KEGG" id="hbv:ABIV_2362"/>
<dbReference type="SUPFAM" id="SSF53098">
    <property type="entry name" value="Ribonuclease H-like"/>
    <property type="match status" value="1"/>
</dbReference>
<dbReference type="Gene3D" id="3.30.420.140">
    <property type="entry name" value="YqgF/RNase H-like domain"/>
    <property type="match status" value="1"/>
</dbReference>